<dbReference type="Pfam" id="PF02631">
    <property type="entry name" value="RecX_HTH2"/>
    <property type="match status" value="1"/>
</dbReference>
<evidence type="ECO:0000256" key="5">
    <source>
        <dbReference type="HAMAP-Rule" id="MF_01114"/>
    </source>
</evidence>
<dbReference type="RefSeq" id="WP_114642246.1">
    <property type="nucleotide sequence ID" value="NZ_JAACIO010000012.1"/>
</dbReference>
<keyword evidence="4 5" id="KW-0963">Cytoplasm</keyword>
<comment type="function">
    <text evidence="5">Modulates RecA activity.</text>
</comment>
<dbReference type="InterPro" id="IPR003783">
    <property type="entry name" value="Regulatory_RecX"/>
</dbReference>
<feature type="domain" description="RecX second three-helical" evidence="6">
    <location>
        <begin position="100"/>
        <end position="135"/>
    </location>
</feature>
<dbReference type="Proteomes" id="UP000263486">
    <property type="component" value="Unassembled WGS sequence"/>
</dbReference>
<comment type="caution">
    <text evidence="7">The sequence shown here is derived from an EMBL/GenBank/DDBJ whole genome shotgun (WGS) entry which is preliminary data.</text>
</comment>
<dbReference type="EMBL" id="QUAJ01000011">
    <property type="protein sequence ID" value="REI41269.1"/>
    <property type="molecule type" value="Genomic_DNA"/>
</dbReference>
<dbReference type="HAMAP" id="MF_01114">
    <property type="entry name" value="RecX"/>
    <property type="match status" value="1"/>
</dbReference>
<accession>A0ABX9KHL8</accession>
<evidence type="ECO:0000313" key="7">
    <source>
        <dbReference type="EMBL" id="REI41269.1"/>
    </source>
</evidence>
<comment type="subcellular location">
    <subcellularLocation>
        <location evidence="1 5">Cytoplasm</location>
    </subcellularLocation>
</comment>
<dbReference type="InterPro" id="IPR036388">
    <property type="entry name" value="WH-like_DNA-bd_sf"/>
</dbReference>
<evidence type="ECO:0000256" key="3">
    <source>
        <dbReference type="ARBA" id="ARBA00018111"/>
    </source>
</evidence>
<dbReference type="Gene3D" id="1.10.10.10">
    <property type="entry name" value="Winged helix-like DNA-binding domain superfamily/Winged helix DNA-binding domain"/>
    <property type="match status" value="2"/>
</dbReference>
<evidence type="ECO:0000256" key="1">
    <source>
        <dbReference type="ARBA" id="ARBA00004496"/>
    </source>
</evidence>
<evidence type="ECO:0000256" key="2">
    <source>
        <dbReference type="ARBA" id="ARBA00009695"/>
    </source>
</evidence>
<evidence type="ECO:0000256" key="4">
    <source>
        <dbReference type="ARBA" id="ARBA00022490"/>
    </source>
</evidence>
<evidence type="ECO:0000259" key="6">
    <source>
        <dbReference type="Pfam" id="PF02631"/>
    </source>
</evidence>
<dbReference type="PANTHER" id="PTHR33602:SF1">
    <property type="entry name" value="REGULATORY PROTEIN RECX FAMILY PROTEIN"/>
    <property type="match status" value="1"/>
</dbReference>
<gene>
    <name evidence="5" type="primary">recX</name>
    <name evidence="7" type="ORF">DYH56_07480</name>
</gene>
<organism evidence="7 8">
    <name type="scientific">Psychrilyobacter piezotolerans</name>
    <dbReference type="NCBI Taxonomy" id="2293438"/>
    <lineage>
        <taxon>Bacteria</taxon>
        <taxon>Fusobacteriati</taxon>
        <taxon>Fusobacteriota</taxon>
        <taxon>Fusobacteriia</taxon>
        <taxon>Fusobacteriales</taxon>
        <taxon>Fusobacteriaceae</taxon>
        <taxon>Psychrilyobacter</taxon>
    </lineage>
</organism>
<reference evidence="7 8" key="1">
    <citation type="submission" date="2018-08" db="EMBL/GenBank/DDBJ databases">
        <title>Draft genome sequence of Psychrilyobacter sp. strain SD5 isolated from Black Sea water.</title>
        <authorList>
            <person name="Yadav S."/>
            <person name="Villanueva L."/>
            <person name="Damste J.S.S."/>
        </authorList>
    </citation>
    <scope>NUCLEOTIDE SEQUENCE [LARGE SCALE GENOMIC DNA]</scope>
    <source>
        <strain evidence="7 8">SD5</strain>
    </source>
</reference>
<comment type="similarity">
    <text evidence="2 5">Belongs to the RecX family.</text>
</comment>
<proteinExistence type="inferred from homology"/>
<name>A0ABX9KHL8_9FUSO</name>
<keyword evidence="8" id="KW-1185">Reference proteome</keyword>
<dbReference type="PANTHER" id="PTHR33602">
    <property type="entry name" value="REGULATORY PROTEIN RECX FAMILY PROTEIN"/>
    <property type="match status" value="1"/>
</dbReference>
<dbReference type="InterPro" id="IPR053924">
    <property type="entry name" value="RecX_HTH_2nd"/>
</dbReference>
<sequence>MKILKFQKNKIYLENDEIIDINRDIKAKYRIKTDGEIGVDEYHNIIYDSALSKSYFLLSKRDYTVRDLLQKLRMKYRRSSAVEGQLQKVVSKLSELGYLDDYSYAESYISAKKSLGRKRIEYELHLKGIDSSTIDSIYGEEETDEKKMISDLLHKVKNKEKDKQVAYFMRRGFKLGDILDVLKGLD</sequence>
<protein>
    <recommendedName>
        <fullName evidence="3 5">Regulatory protein RecX</fullName>
    </recommendedName>
</protein>
<evidence type="ECO:0000313" key="8">
    <source>
        <dbReference type="Proteomes" id="UP000263486"/>
    </source>
</evidence>